<dbReference type="SUPFAM" id="SSF109854">
    <property type="entry name" value="DinB/YfiT-like putative metalloenzymes"/>
    <property type="match status" value="1"/>
</dbReference>
<keyword evidence="3" id="KW-1185">Reference proteome</keyword>
<dbReference type="Pfam" id="PF00805">
    <property type="entry name" value="Pentapeptide"/>
    <property type="match status" value="1"/>
</dbReference>
<dbReference type="Proteomes" id="UP000758168">
    <property type="component" value="Unassembled WGS sequence"/>
</dbReference>
<dbReference type="InterPro" id="IPR034660">
    <property type="entry name" value="DinB/YfiT-like"/>
</dbReference>
<evidence type="ECO:0000313" key="3">
    <source>
        <dbReference type="Proteomes" id="UP000758168"/>
    </source>
</evidence>
<sequence>MTRFTRSDTLQGATFVGADLRGARFVESDLSGVVMRGVELAGADLDAPWLPHAGSFRVNGVDVIAFVEAELDRRFPGRALRRAADPDGLREAWAALEQGWAAVVARVEAMPPGTADVRVDDEWSFAETLRHLVLATDAWLGRGVLEREQPLHPLGLAFADAGSGGPLDLSVLTPGTPPWAEVLAARADRVGQVRAFLATVTAEELDTPRRNPWDPAGAETTRSCLHVVLEEEWEHHRFAVRDLDALAGAVG</sequence>
<dbReference type="SUPFAM" id="SSF141571">
    <property type="entry name" value="Pentapeptide repeat-like"/>
    <property type="match status" value="1"/>
</dbReference>
<gene>
    <name evidence="2" type="ORF">JOF54_000085</name>
</gene>
<proteinExistence type="predicted"/>
<dbReference type="InterPro" id="IPR024775">
    <property type="entry name" value="DinB-like"/>
</dbReference>
<dbReference type="Pfam" id="PF12867">
    <property type="entry name" value="DinB_2"/>
    <property type="match status" value="1"/>
</dbReference>
<reference evidence="2 3" key="1">
    <citation type="submission" date="2021-03" db="EMBL/GenBank/DDBJ databases">
        <title>Sequencing the genomes of 1000 actinobacteria strains.</title>
        <authorList>
            <person name="Klenk H.-P."/>
        </authorList>
    </citation>
    <scope>NUCLEOTIDE SEQUENCE [LARGE SCALE GENOMIC DNA]</scope>
    <source>
        <strain evidence="2 3">DSM 12936</strain>
    </source>
</reference>
<dbReference type="RefSeq" id="WP_210051952.1">
    <property type="nucleotide sequence ID" value="NZ_BAAAMH010000008.1"/>
</dbReference>
<organism evidence="2 3">
    <name type="scientific">Microlunatus capsulatus</name>
    <dbReference type="NCBI Taxonomy" id="99117"/>
    <lineage>
        <taxon>Bacteria</taxon>
        <taxon>Bacillati</taxon>
        <taxon>Actinomycetota</taxon>
        <taxon>Actinomycetes</taxon>
        <taxon>Propionibacteriales</taxon>
        <taxon>Propionibacteriaceae</taxon>
        <taxon>Microlunatus</taxon>
    </lineage>
</organism>
<protein>
    <recommendedName>
        <fullName evidence="1">DinB-like domain-containing protein</fullName>
    </recommendedName>
</protein>
<evidence type="ECO:0000259" key="1">
    <source>
        <dbReference type="Pfam" id="PF12867"/>
    </source>
</evidence>
<feature type="domain" description="DinB-like" evidence="1">
    <location>
        <begin position="95"/>
        <end position="238"/>
    </location>
</feature>
<dbReference type="Gene3D" id="1.20.120.450">
    <property type="entry name" value="dinb family like domain"/>
    <property type="match status" value="1"/>
</dbReference>
<accession>A0ABS4Z291</accession>
<name>A0ABS4Z291_9ACTN</name>
<comment type="caution">
    <text evidence="2">The sequence shown here is derived from an EMBL/GenBank/DDBJ whole genome shotgun (WGS) entry which is preliminary data.</text>
</comment>
<evidence type="ECO:0000313" key="2">
    <source>
        <dbReference type="EMBL" id="MBP2415163.1"/>
    </source>
</evidence>
<dbReference type="InterPro" id="IPR001646">
    <property type="entry name" value="5peptide_repeat"/>
</dbReference>
<dbReference type="EMBL" id="JAGIOB010000001">
    <property type="protein sequence ID" value="MBP2415163.1"/>
    <property type="molecule type" value="Genomic_DNA"/>
</dbReference>
<dbReference type="Gene3D" id="2.160.20.80">
    <property type="entry name" value="E3 ubiquitin-protein ligase SopA"/>
    <property type="match status" value="1"/>
</dbReference>